<accession>A0AA38FXY6</accession>
<comment type="caution">
    <text evidence="1">The sequence shown here is derived from an EMBL/GenBank/DDBJ whole genome shotgun (WGS) entry which is preliminary data.</text>
</comment>
<organism evidence="1 2">
    <name type="scientific">Taxus chinensis</name>
    <name type="common">Chinese yew</name>
    <name type="synonym">Taxus wallichiana var. chinensis</name>
    <dbReference type="NCBI Taxonomy" id="29808"/>
    <lineage>
        <taxon>Eukaryota</taxon>
        <taxon>Viridiplantae</taxon>
        <taxon>Streptophyta</taxon>
        <taxon>Embryophyta</taxon>
        <taxon>Tracheophyta</taxon>
        <taxon>Spermatophyta</taxon>
        <taxon>Pinopsida</taxon>
        <taxon>Pinidae</taxon>
        <taxon>Conifers II</taxon>
        <taxon>Cupressales</taxon>
        <taxon>Taxaceae</taxon>
        <taxon>Taxus</taxon>
    </lineage>
</organism>
<name>A0AA38FXY6_TAXCH</name>
<feature type="non-terminal residue" evidence="1">
    <location>
        <position position="1"/>
    </location>
</feature>
<sequence>VIRGEKSEHIRKDEVNLPRDNVRRCTRETRAFPSVHGLFEPAVNFISAIH</sequence>
<protein>
    <submittedName>
        <fullName evidence="1">Uncharacterized protein</fullName>
    </submittedName>
</protein>
<keyword evidence="2" id="KW-1185">Reference proteome</keyword>
<evidence type="ECO:0000313" key="1">
    <source>
        <dbReference type="EMBL" id="KAH9312248.1"/>
    </source>
</evidence>
<feature type="non-terminal residue" evidence="1">
    <location>
        <position position="50"/>
    </location>
</feature>
<reference evidence="1 2" key="1">
    <citation type="journal article" date="2021" name="Nat. Plants">
        <title>The Taxus genome provides insights into paclitaxel biosynthesis.</title>
        <authorList>
            <person name="Xiong X."/>
            <person name="Gou J."/>
            <person name="Liao Q."/>
            <person name="Li Y."/>
            <person name="Zhou Q."/>
            <person name="Bi G."/>
            <person name="Li C."/>
            <person name="Du R."/>
            <person name="Wang X."/>
            <person name="Sun T."/>
            <person name="Guo L."/>
            <person name="Liang H."/>
            <person name="Lu P."/>
            <person name="Wu Y."/>
            <person name="Zhang Z."/>
            <person name="Ro D.K."/>
            <person name="Shang Y."/>
            <person name="Huang S."/>
            <person name="Yan J."/>
        </authorList>
    </citation>
    <scope>NUCLEOTIDE SEQUENCE [LARGE SCALE GENOMIC DNA]</scope>
    <source>
        <strain evidence="1">Ta-2019</strain>
    </source>
</reference>
<evidence type="ECO:0000313" key="2">
    <source>
        <dbReference type="Proteomes" id="UP000824469"/>
    </source>
</evidence>
<dbReference type="AlphaFoldDB" id="A0AA38FXY6"/>
<proteinExistence type="predicted"/>
<dbReference type="EMBL" id="JAHRHJ020000006">
    <property type="protein sequence ID" value="KAH9312248.1"/>
    <property type="molecule type" value="Genomic_DNA"/>
</dbReference>
<gene>
    <name evidence="1" type="ORF">KI387_027283</name>
</gene>
<dbReference type="Proteomes" id="UP000824469">
    <property type="component" value="Unassembled WGS sequence"/>
</dbReference>